<dbReference type="AlphaFoldDB" id="A0A2G7G0H4"/>
<dbReference type="EMBL" id="NEXV01000261">
    <property type="protein sequence ID" value="PIG86334.1"/>
    <property type="molecule type" value="Genomic_DNA"/>
</dbReference>
<gene>
    <name evidence="6" type="ORF">AARAC_011590</name>
</gene>
<dbReference type="PANTHER" id="PTHR31465:SF1">
    <property type="entry name" value="PROTEIN RTA1-RELATED"/>
    <property type="match status" value="1"/>
</dbReference>
<dbReference type="InterPro" id="IPR007568">
    <property type="entry name" value="RTA1"/>
</dbReference>
<feature type="non-terminal residue" evidence="6">
    <location>
        <position position="1"/>
    </location>
</feature>
<name>A0A2G7G0H4_9EURO</name>
<dbReference type="GO" id="GO:0016020">
    <property type="term" value="C:membrane"/>
    <property type="evidence" value="ECO:0007669"/>
    <property type="project" value="UniProtKB-SubCell"/>
</dbReference>
<sequence length="108" mass="12013">DNDAGIDFELYRYTPSLAAAVIFIVLFAIPRLFGGVFQIIGYVCRALAHDDKESIPLYSVGTIIILLGPPLYASSIYMTLGRLIRHLDVEHLSLVSVKWLTKIFVTGE</sequence>
<evidence type="ECO:0000256" key="1">
    <source>
        <dbReference type="ARBA" id="ARBA00004141"/>
    </source>
</evidence>
<comment type="caution">
    <text evidence="6">The sequence shown here is derived from an EMBL/GenBank/DDBJ whole genome shotgun (WGS) entry which is preliminary data.</text>
</comment>
<dbReference type="Pfam" id="PF04479">
    <property type="entry name" value="RTA1"/>
    <property type="match status" value="1"/>
</dbReference>
<evidence type="ECO:0000256" key="2">
    <source>
        <dbReference type="ARBA" id="ARBA00022692"/>
    </source>
</evidence>
<evidence type="ECO:0000256" key="5">
    <source>
        <dbReference type="SAM" id="Phobius"/>
    </source>
</evidence>
<dbReference type="Proteomes" id="UP000231358">
    <property type="component" value="Unassembled WGS sequence"/>
</dbReference>
<accession>A0A2G7G0H4</accession>
<evidence type="ECO:0000256" key="3">
    <source>
        <dbReference type="ARBA" id="ARBA00022989"/>
    </source>
</evidence>
<evidence type="ECO:0000313" key="7">
    <source>
        <dbReference type="Proteomes" id="UP000231358"/>
    </source>
</evidence>
<dbReference type="STRING" id="656916.A0A2G7G0H4"/>
<reference evidence="6 7" key="1">
    <citation type="submission" date="2017-05" db="EMBL/GenBank/DDBJ databases">
        <title>Genome sequence for an aflatoxigenic pathogen of Argentinian peanut, Aspergillus arachidicola.</title>
        <authorList>
            <person name="Moore G."/>
            <person name="Beltz S.B."/>
            <person name="Mack B.M."/>
        </authorList>
    </citation>
    <scope>NUCLEOTIDE SEQUENCE [LARGE SCALE GENOMIC DNA]</scope>
    <source>
        <strain evidence="6 7">CBS 117610</strain>
    </source>
</reference>
<proteinExistence type="predicted"/>
<feature type="transmembrane region" description="Helical" evidence="5">
    <location>
        <begin position="55"/>
        <end position="73"/>
    </location>
</feature>
<keyword evidence="7" id="KW-1185">Reference proteome</keyword>
<keyword evidence="4 5" id="KW-0472">Membrane</keyword>
<dbReference type="PANTHER" id="PTHR31465">
    <property type="entry name" value="PROTEIN RTA1-RELATED"/>
    <property type="match status" value="1"/>
</dbReference>
<keyword evidence="2 5" id="KW-0812">Transmembrane</keyword>
<protein>
    <submittedName>
        <fullName evidence="6">Uncharacterized protein</fullName>
    </submittedName>
</protein>
<evidence type="ECO:0000256" key="4">
    <source>
        <dbReference type="ARBA" id="ARBA00023136"/>
    </source>
</evidence>
<comment type="subcellular location">
    <subcellularLocation>
        <location evidence="1">Membrane</location>
        <topology evidence="1">Multi-pass membrane protein</topology>
    </subcellularLocation>
</comment>
<evidence type="ECO:0000313" key="6">
    <source>
        <dbReference type="EMBL" id="PIG86334.1"/>
    </source>
</evidence>
<keyword evidence="3 5" id="KW-1133">Transmembrane helix</keyword>
<organism evidence="6 7">
    <name type="scientific">Aspergillus arachidicola</name>
    <dbReference type="NCBI Taxonomy" id="656916"/>
    <lineage>
        <taxon>Eukaryota</taxon>
        <taxon>Fungi</taxon>
        <taxon>Dikarya</taxon>
        <taxon>Ascomycota</taxon>
        <taxon>Pezizomycotina</taxon>
        <taxon>Eurotiomycetes</taxon>
        <taxon>Eurotiomycetidae</taxon>
        <taxon>Eurotiales</taxon>
        <taxon>Aspergillaceae</taxon>
        <taxon>Aspergillus</taxon>
        <taxon>Aspergillus subgen. Circumdati</taxon>
    </lineage>
</organism>
<feature type="transmembrane region" description="Helical" evidence="5">
    <location>
        <begin position="17"/>
        <end position="43"/>
    </location>
</feature>